<dbReference type="EMBL" id="CP095071">
    <property type="protein sequence ID" value="UOQ83978.1"/>
    <property type="molecule type" value="Genomic_DNA"/>
</dbReference>
<proteinExistence type="predicted"/>
<feature type="domain" description="Cap1-like TM helices" evidence="3">
    <location>
        <begin position="12"/>
        <end position="67"/>
    </location>
</feature>
<evidence type="ECO:0008006" key="6">
    <source>
        <dbReference type="Google" id="ProtNLM"/>
    </source>
</evidence>
<dbReference type="Pfam" id="PF18153">
    <property type="entry name" value="Cap15_CD_rec"/>
    <property type="match status" value="1"/>
</dbReference>
<evidence type="ECO:0000259" key="2">
    <source>
        <dbReference type="Pfam" id="PF18153"/>
    </source>
</evidence>
<keyword evidence="1" id="KW-0812">Transmembrane</keyword>
<gene>
    <name evidence="4" type="ORF">MUN87_14715</name>
</gene>
<keyword evidence="1" id="KW-0472">Membrane</keyword>
<keyword evidence="5" id="KW-1185">Reference proteome</keyword>
<feature type="transmembrane region" description="Helical" evidence="1">
    <location>
        <begin position="12"/>
        <end position="38"/>
    </location>
</feature>
<dbReference type="Pfam" id="PF23471">
    <property type="entry name" value="Cap15_TM"/>
    <property type="match status" value="1"/>
</dbReference>
<dbReference type="InterPro" id="IPR056338">
    <property type="entry name" value="Cap15-like_TM"/>
</dbReference>
<accession>A0ABY4GI09</accession>
<dbReference type="Proteomes" id="UP000831537">
    <property type="component" value="Chromosome"/>
</dbReference>
<feature type="domain" description="CD-NTase-associated protein 15" evidence="2">
    <location>
        <begin position="77"/>
        <end position="196"/>
    </location>
</feature>
<name>A0ABY4GI09_9BACI</name>
<evidence type="ECO:0000313" key="5">
    <source>
        <dbReference type="Proteomes" id="UP000831537"/>
    </source>
</evidence>
<dbReference type="InterPro" id="IPR041208">
    <property type="entry name" value="Cap15"/>
</dbReference>
<evidence type="ECO:0000259" key="3">
    <source>
        <dbReference type="Pfam" id="PF23471"/>
    </source>
</evidence>
<organism evidence="4 5">
    <name type="scientific">Gracilibacillus salinarum</name>
    <dbReference type="NCBI Taxonomy" id="2932255"/>
    <lineage>
        <taxon>Bacteria</taxon>
        <taxon>Bacillati</taxon>
        <taxon>Bacillota</taxon>
        <taxon>Bacilli</taxon>
        <taxon>Bacillales</taxon>
        <taxon>Bacillaceae</taxon>
        <taxon>Gracilibacillus</taxon>
    </lineage>
</organism>
<reference evidence="4 5" key="1">
    <citation type="submission" date="2022-04" db="EMBL/GenBank/DDBJ databases">
        <title>Gracilibacillus sp. isolated from saltern.</title>
        <authorList>
            <person name="Won M."/>
            <person name="Lee C.-M."/>
            <person name="Woen H.-Y."/>
            <person name="Kwon S.-W."/>
        </authorList>
    </citation>
    <scope>NUCLEOTIDE SEQUENCE [LARGE SCALE GENOMIC DNA]</scope>
    <source>
        <strain evidence="4 5">SSPM10-3</strain>
    </source>
</reference>
<evidence type="ECO:0000256" key="1">
    <source>
        <dbReference type="SAM" id="Phobius"/>
    </source>
</evidence>
<dbReference type="RefSeq" id="WP_244741283.1">
    <property type="nucleotide sequence ID" value="NZ_CP095071.1"/>
</dbReference>
<feature type="transmembrane region" description="Helical" evidence="1">
    <location>
        <begin position="44"/>
        <end position="61"/>
    </location>
</feature>
<keyword evidence="1" id="KW-1133">Transmembrane helix</keyword>
<evidence type="ECO:0000313" key="4">
    <source>
        <dbReference type="EMBL" id="UOQ83978.1"/>
    </source>
</evidence>
<protein>
    <recommendedName>
        <fullName evidence="6">SMODS-associating 2TM beta-strand rich effector domain-containing protein</fullName>
    </recommendedName>
</protein>
<sequence length="196" mass="22357">MHEYSIDVERNTVFFGLASISIIISGLVSSLINTIIITIPFMEFTVSIAAMGLFGILYSIFDKFIWKWKLLRKIGLVQTPNLNGTWKGEFRSSYYDFKEGFPAVLFIEQTWSRICIRGKFNHSKSSSHTASLKVNDGGGIKLFYSYYNDKDPEQYKKGMSNHRGYGHLQIINGSMTGHYFNDPTNNKNHGKLTLSK</sequence>